<dbReference type="InterPro" id="IPR004484">
    <property type="entry name" value="CbiA/CobB_synth"/>
</dbReference>
<evidence type="ECO:0000256" key="3">
    <source>
        <dbReference type="ARBA" id="ARBA00022741"/>
    </source>
</evidence>
<dbReference type="GO" id="GO:0042242">
    <property type="term" value="F:cobyrinic acid a,c-diamide synthase activity"/>
    <property type="evidence" value="ECO:0007669"/>
    <property type="project" value="UniProtKB-UniRule"/>
</dbReference>
<protein>
    <recommendedName>
        <fullName evidence="7">Cobyrinate a,c-diamide synthase</fullName>
        <ecNumber evidence="7">6.3.5.11</ecNumber>
    </recommendedName>
    <alternativeName>
        <fullName evidence="7">Cobyrinic acid a,c-diamide synthetase</fullName>
    </alternativeName>
</protein>
<dbReference type="NCBIfam" id="TIGR00379">
    <property type="entry name" value="cobB"/>
    <property type="match status" value="1"/>
</dbReference>
<dbReference type="InterPro" id="IPR002586">
    <property type="entry name" value="CobQ/CobB/MinD/ParA_Nub-bd_dom"/>
</dbReference>
<sequence length="464" mass="50292">MKAPRILIAGTHSGSGKTTITTAIMGLLKKKGYKVNPFKVGPDYIDPSYHAVATGNPGRNLDCWMLSQDKVYELFCRTAQQGGINVIEGVMGLFDGASGIDDAGSSAQIAKLTNTPVLLVVDVRSTARSAAAVVLGFQKFDPALNIAGVILNRVGSDRHLGLVSEAIEKYCRVPIVGAIRKNELLELPSRHLGLIPTGEGRQLPEKIDCLVDIIEQDIDLEKLLTVAGSAPELQLPEKPRLFPEISGKTRVRLGIARDEAFSFYYQDSLDILSHLGAELIPFSPMRDERLPADLHGLYIGGGYPEIYLEELADNKNMLKEIKEFGLSGKPVYAECGGFMYLSDGITTAEGVHYPLVGLVPGISVMKPKLVSLGYVTAYCAADNLLGPAGTTLKGHEFHYSELDCEKHMEKPAYRVIRNRSGEQVLSGYADGNILASYIHVHFATNTEAAKSFLEKCRLAGGNSV</sequence>
<dbReference type="AlphaFoldDB" id="A0A0L6W6H8"/>
<evidence type="ECO:0000256" key="5">
    <source>
        <dbReference type="ARBA" id="ARBA00022842"/>
    </source>
</evidence>
<reference evidence="11" key="1">
    <citation type="submission" date="2015-07" db="EMBL/GenBank/DDBJ databases">
        <title>Complete Genome of Thermincola ferriacetica strain Z-0001T.</title>
        <authorList>
            <person name="Lusk B."/>
            <person name="Badalamenti J.P."/>
            <person name="Parameswaran P."/>
            <person name="Bond D.R."/>
            <person name="Torres C.I."/>
        </authorList>
    </citation>
    <scope>NUCLEOTIDE SEQUENCE [LARGE SCALE GENOMIC DNA]</scope>
    <source>
        <strain evidence="11">Z-0001</strain>
    </source>
</reference>
<evidence type="ECO:0000259" key="9">
    <source>
        <dbReference type="Pfam" id="PF07685"/>
    </source>
</evidence>
<dbReference type="InterPro" id="IPR027417">
    <property type="entry name" value="P-loop_NTPase"/>
</dbReference>
<dbReference type="NCBIfam" id="NF002204">
    <property type="entry name" value="PRK01077.1"/>
    <property type="match status" value="1"/>
</dbReference>
<comment type="catalytic activity">
    <reaction evidence="7">
        <text>cob(II)yrinate + 2 L-glutamine + 2 ATP + 2 H2O = cob(II)yrinate a,c diamide + 2 L-glutamate + 2 ADP + 2 phosphate + 2 H(+)</text>
        <dbReference type="Rhea" id="RHEA:26289"/>
        <dbReference type="ChEBI" id="CHEBI:15377"/>
        <dbReference type="ChEBI" id="CHEBI:15378"/>
        <dbReference type="ChEBI" id="CHEBI:29985"/>
        <dbReference type="ChEBI" id="CHEBI:30616"/>
        <dbReference type="ChEBI" id="CHEBI:43474"/>
        <dbReference type="ChEBI" id="CHEBI:58359"/>
        <dbReference type="ChEBI" id="CHEBI:58537"/>
        <dbReference type="ChEBI" id="CHEBI:58894"/>
        <dbReference type="ChEBI" id="CHEBI:456216"/>
        <dbReference type="EC" id="6.3.5.11"/>
    </reaction>
</comment>
<dbReference type="Proteomes" id="UP000037175">
    <property type="component" value="Unassembled WGS sequence"/>
</dbReference>
<accession>A0A0L6W6H8</accession>
<dbReference type="PATRIC" id="fig|281456.6.peg.281"/>
<dbReference type="PANTHER" id="PTHR43873:SF1">
    <property type="entry name" value="COBYRINATE A,C-DIAMIDE SYNTHASE"/>
    <property type="match status" value="1"/>
</dbReference>
<keyword evidence="3 7" id="KW-0547">Nucleotide-binding</keyword>
<dbReference type="UniPathway" id="UPA00148">
    <property type="reaction ID" value="UER00231"/>
</dbReference>
<dbReference type="Gene3D" id="3.40.50.300">
    <property type="entry name" value="P-loop containing nucleotide triphosphate hydrolases"/>
    <property type="match status" value="2"/>
</dbReference>
<dbReference type="EMBL" id="LGTE01000001">
    <property type="protein sequence ID" value="KNZ71187.1"/>
    <property type="molecule type" value="Genomic_DNA"/>
</dbReference>
<dbReference type="EC" id="6.3.5.11" evidence="7"/>
<feature type="active site" description="Nucleophile" evidence="7">
    <location>
        <position position="335"/>
    </location>
</feature>
<comment type="function">
    <text evidence="7">Catalyzes the ATP-dependent amidation of the two carboxylate groups at positions a and c of cobyrinate, using either L-glutamine or ammonia as the nitrogen source.</text>
</comment>
<evidence type="ECO:0000256" key="2">
    <source>
        <dbReference type="ARBA" id="ARBA00022598"/>
    </source>
</evidence>
<dbReference type="InterPro" id="IPR011698">
    <property type="entry name" value="GATase_3"/>
</dbReference>
<dbReference type="HAMAP" id="MF_00027">
    <property type="entry name" value="CobB_CbiA"/>
    <property type="match status" value="1"/>
</dbReference>
<dbReference type="Pfam" id="PF01656">
    <property type="entry name" value="CbiA"/>
    <property type="match status" value="1"/>
</dbReference>
<comment type="cofactor">
    <cofactor evidence="1 7">
        <name>Mg(2+)</name>
        <dbReference type="ChEBI" id="CHEBI:18420"/>
    </cofactor>
</comment>
<feature type="domain" description="CobB/CobQ-like glutamine amidotransferase" evidence="9">
    <location>
        <begin position="253"/>
        <end position="445"/>
    </location>
</feature>
<dbReference type="Pfam" id="PF07685">
    <property type="entry name" value="GATase_3"/>
    <property type="match status" value="1"/>
</dbReference>
<evidence type="ECO:0000256" key="7">
    <source>
        <dbReference type="HAMAP-Rule" id="MF_00027"/>
    </source>
</evidence>
<evidence type="ECO:0000313" key="11">
    <source>
        <dbReference type="Proteomes" id="UP000037175"/>
    </source>
</evidence>
<comment type="caution">
    <text evidence="10">The sequence shown here is derived from an EMBL/GenBank/DDBJ whole genome shotgun (WGS) entry which is preliminary data.</text>
</comment>
<evidence type="ECO:0000313" key="10">
    <source>
        <dbReference type="EMBL" id="KNZ71187.1"/>
    </source>
</evidence>
<comment type="domain">
    <text evidence="7">Comprises of two domains. The C-terminal domain contains the binding site for glutamine and catalyzes the hydrolysis of this substrate to glutamate and ammonia. The N-terminal domain is anticipated to bind ATP and cobyrinate and catalyzes the ultimate synthesis of the diamide product. The ammonia produced via the glutaminase domain is probably translocated to the adjacent domain via a molecular tunnel, where it reacts with an activated intermediate.</text>
</comment>
<dbReference type="GO" id="GO:0005524">
    <property type="term" value="F:ATP binding"/>
    <property type="evidence" value="ECO:0007669"/>
    <property type="project" value="UniProtKB-UniRule"/>
</dbReference>
<evidence type="ECO:0000256" key="4">
    <source>
        <dbReference type="ARBA" id="ARBA00022840"/>
    </source>
</evidence>
<feature type="domain" description="CobQ/CobB/MinD/ParA nucleotide binding" evidence="8">
    <location>
        <begin position="6"/>
        <end position="192"/>
    </location>
</feature>
<evidence type="ECO:0000256" key="6">
    <source>
        <dbReference type="ARBA" id="ARBA00022962"/>
    </source>
</evidence>
<feature type="site" description="Increases nucleophilicity of active site Cys" evidence="7">
    <location>
        <position position="439"/>
    </location>
</feature>
<dbReference type="InterPro" id="IPR029062">
    <property type="entry name" value="Class_I_gatase-like"/>
</dbReference>
<organism evidence="10 11">
    <name type="scientific">Thermincola ferriacetica</name>
    <dbReference type="NCBI Taxonomy" id="281456"/>
    <lineage>
        <taxon>Bacteria</taxon>
        <taxon>Bacillati</taxon>
        <taxon>Bacillota</taxon>
        <taxon>Clostridia</taxon>
        <taxon>Eubacteriales</taxon>
        <taxon>Thermincolaceae</taxon>
        <taxon>Thermincola</taxon>
    </lineage>
</organism>
<comment type="pathway">
    <text evidence="7">Cofactor biosynthesis; adenosylcobalamin biosynthesis; cob(II)yrinate a,c-diamide from sirohydrochlorin (anaerobic route): step 10/10.</text>
</comment>
<evidence type="ECO:0000256" key="1">
    <source>
        <dbReference type="ARBA" id="ARBA00001946"/>
    </source>
</evidence>
<comment type="similarity">
    <text evidence="7">Belongs to the CobB/CbiA family.</text>
</comment>
<comment type="miscellaneous">
    <text evidence="7">The a and c carboxylates of cobyrinate are activated for nucleophilic attack via formation of a phosphorylated intermediate by ATP. CbiA catalyzes first the amidation of the c-carboxylate, and then that of the a-carboxylate.</text>
</comment>
<dbReference type="PANTHER" id="PTHR43873">
    <property type="entry name" value="COBYRINATE A,C-DIAMIDE SYNTHASE"/>
    <property type="match status" value="1"/>
</dbReference>
<dbReference type="CDD" id="cd05388">
    <property type="entry name" value="CobB_N"/>
    <property type="match status" value="1"/>
</dbReference>
<dbReference type="SUPFAM" id="SSF52317">
    <property type="entry name" value="Class I glutamine amidotransferase-like"/>
    <property type="match status" value="1"/>
</dbReference>
<dbReference type="GO" id="GO:0009236">
    <property type="term" value="P:cobalamin biosynthetic process"/>
    <property type="evidence" value="ECO:0007669"/>
    <property type="project" value="UniProtKB-UniRule"/>
</dbReference>
<evidence type="ECO:0000259" key="8">
    <source>
        <dbReference type="Pfam" id="PF01656"/>
    </source>
</evidence>
<dbReference type="CDD" id="cd03130">
    <property type="entry name" value="GATase1_CobB"/>
    <property type="match status" value="1"/>
</dbReference>
<keyword evidence="6 7" id="KW-0315">Glutamine amidotransferase</keyword>
<proteinExistence type="inferred from homology"/>
<keyword evidence="11" id="KW-1185">Reference proteome</keyword>
<name>A0A0L6W6H8_9FIRM</name>
<gene>
    <name evidence="7" type="primary">cbiA</name>
    <name evidence="10" type="ORF">Tfer_0266</name>
</gene>
<dbReference type="RefSeq" id="WP_052216536.1">
    <property type="nucleotide sequence ID" value="NZ_LGTE01000001.1"/>
</dbReference>
<dbReference type="Gene3D" id="3.40.50.880">
    <property type="match status" value="1"/>
</dbReference>
<keyword evidence="2 7" id="KW-0436">Ligase</keyword>
<dbReference type="SUPFAM" id="SSF52540">
    <property type="entry name" value="P-loop containing nucleoside triphosphate hydrolases"/>
    <property type="match status" value="1"/>
</dbReference>
<dbReference type="PROSITE" id="PS51274">
    <property type="entry name" value="GATASE_COBBQ"/>
    <property type="match status" value="1"/>
</dbReference>
<keyword evidence="7" id="KW-0169">Cobalamin biosynthesis</keyword>
<keyword evidence="4 7" id="KW-0067">ATP-binding</keyword>
<keyword evidence="5 7" id="KW-0460">Magnesium</keyword>